<organism evidence="7 8">
    <name type="scientific">Campylobacter anatolicus</name>
    <dbReference type="NCBI Taxonomy" id="2829105"/>
    <lineage>
        <taxon>Bacteria</taxon>
        <taxon>Pseudomonadati</taxon>
        <taxon>Campylobacterota</taxon>
        <taxon>Epsilonproteobacteria</taxon>
        <taxon>Campylobacterales</taxon>
        <taxon>Campylobacteraceae</taxon>
        <taxon>Campylobacter</taxon>
    </lineage>
</organism>
<evidence type="ECO:0000259" key="6">
    <source>
        <dbReference type="Pfam" id="PF07669"/>
    </source>
</evidence>
<evidence type="ECO:0000256" key="2">
    <source>
        <dbReference type="ARBA" id="ARBA00022603"/>
    </source>
</evidence>
<dbReference type="InterPro" id="IPR011639">
    <property type="entry name" value="MethylTrfase_TaqI-like_dom"/>
</dbReference>
<keyword evidence="3" id="KW-0808">Transferase</keyword>
<comment type="caution">
    <text evidence="7">The sequence shown here is derived from an EMBL/GenBank/DDBJ whole genome shotgun (WGS) entry which is preliminary data.</text>
</comment>
<accession>A0ABS5HLR1</accession>
<dbReference type="PRINTS" id="PR00507">
    <property type="entry name" value="N12N6MTFRASE"/>
</dbReference>
<evidence type="ECO:0000313" key="8">
    <source>
        <dbReference type="Proteomes" id="UP000682951"/>
    </source>
</evidence>
<name>A0ABS5HLR1_9BACT</name>
<feature type="domain" description="Type II methyltransferase M.TaqI-like" evidence="6">
    <location>
        <begin position="481"/>
        <end position="629"/>
    </location>
</feature>
<keyword evidence="2 7" id="KW-0489">Methyltransferase</keyword>
<dbReference type="Gene3D" id="3.40.50.150">
    <property type="entry name" value="Vaccinia Virus protein VP39"/>
    <property type="match status" value="1"/>
</dbReference>
<dbReference type="Proteomes" id="UP000682951">
    <property type="component" value="Unassembled WGS sequence"/>
</dbReference>
<evidence type="ECO:0000256" key="3">
    <source>
        <dbReference type="ARBA" id="ARBA00022679"/>
    </source>
</evidence>
<reference evidence="7 8" key="1">
    <citation type="submission" date="2021-04" db="EMBL/GenBank/DDBJ databases">
        <title>Molecular and phenotypic characterization and identification of bacterial isolates recovered from the Anatolian ground squirrels (Spermophilus xanthoprymnus) and which have the potential to form a new species in the Campylobacter genus.</title>
        <authorList>
            <person name="Aydin F."/>
            <person name="Abay S."/>
            <person name="Kayman T."/>
            <person name="Karakaya E."/>
            <person name="Mustak H.K."/>
            <person name="Mustak I.B."/>
            <person name="Bilgin N."/>
            <person name="Duzler A."/>
            <person name="Sahin O."/>
            <person name="Guran O."/>
            <person name="Saticioglu I.B."/>
        </authorList>
    </citation>
    <scope>NUCLEOTIDE SEQUENCE [LARGE SCALE GENOMIC DNA]</scope>
    <source>
        <strain evidence="8">faydin-G24</strain>
    </source>
</reference>
<protein>
    <recommendedName>
        <fullName evidence="1">site-specific DNA-methyltransferase (adenine-specific)</fullName>
        <ecNumber evidence="1">2.1.1.72</ecNumber>
    </recommendedName>
</protein>
<sequence>MSLFQSKIIKNAIRIDADIQTLYKIYMQNYKAKADFISSVKEEAYQDGFLRDIFVALLGYTLKSDEPLNFNLSREHKNQTDGKKADAAIVIDGVVKGVIELKDCKTKNLNDVEAQAFNYHNSHANSRYIIISNFAKLRFYIDKKTGFEEFDLLNLSLEEFAKLHLLLSFKSIKNDTPQTLKQKSLAHDKEISKQLYKDFSDFRTNLFKDLCEHNPNHDKSALLSYASKLCDRFIFIIFAEDKNLLPQNVIISLINDHKANSAKGFGAKEPLYAYFKRLFAAIDKGDSINDIAKFNGGLFATDNDLDALIISDAALNLDKLSEYDFQSEVGVNILGHIFEQSLSDLEELNAQINGESFDKTKSKRKKDGVFYTPEFITAYIVDSTLGELCRAKKRELNLQEITPPKNSKKLTATETKNLENFKIYKDFLLGLKVLDPACGSGAFLTQALEFLIKENAWIYKEISKFGNILEAEFTPESVLENNLYGVDINDDATQIAKLSLWLRTAQKGRVLTTLSNNIKTANSLLEFPFDFKFDCIIGNPPYVRVQGLKENYEKESEIYESKFASAIGKYDIYVLFLEFGFSMLKTEGKLGFILPHNFLTADFGVGIRKILSQNKAVEKLVHFGSNLIFQDASTYTCITIVSYDNDYLKFCKTTPNQIFNDLKFQNVSYKNIDEQKWLLNDKDDLQILNKIYNQPYKIKDIFSGIFQGIISGDNDIFYLKNCKDNDKFIVGFNTALNDYIKIERGITKRILNGKTIKKYGINYNNEYIIYPYELKNGKTTLIDEINLKEKYPLAYEFLLKFYDRLSNRGSANMKYRAWYSLWNCKNMKNLSSKKILTPDICFGCSMWLDENAEYFYNDTSYAFVLDEKQSGLYKIYLAILNSSVKFCKKSK</sequence>
<dbReference type="EMBL" id="JAGSSW010000012">
    <property type="protein sequence ID" value="MBR8464692.1"/>
    <property type="molecule type" value="Genomic_DNA"/>
</dbReference>
<dbReference type="CDD" id="cd02440">
    <property type="entry name" value="AdoMet_MTases"/>
    <property type="match status" value="1"/>
</dbReference>
<evidence type="ECO:0000256" key="4">
    <source>
        <dbReference type="ARBA" id="ARBA00022691"/>
    </source>
</evidence>
<keyword evidence="8" id="KW-1185">Reference proteome</keyword>
<dbReference type="PANTHER" id="PTHR33841">
    <property type="entry name" value="DNA METHYLTRANSFERASE YEEA-RELATED"/>
    <property type="match status" value="1"/>
</dbReference>
<keyword evidence="4" id="KW-0949">S-adenosyl-L-methionine</keyword>
<dbReference type="InterPro" id="IPR029063">
    <property type="entry name" value="SAM-dependent_MTases_sf"/>
</dbReference>
<evidence type="ECO:0000256" key="1">
    <source>
        <dbReference type="ARBA" id="ARBA00011900"/>
    </source>
</evidence>
<dbReference type="RefSeq" id="WP_212142484.1">
    <property type="nucleotide sequence ID" value="NZ_JAGSSW010000012.1"/>
</dbReference>
<dbReference type="Pfam" id="PF07669">
    <property type="entry name" value="Eco57I"/>
    <property type="match status" value="1"/>
</dbReference>
<dbReference type="PANTHER" id="PTHR33841:SF1">
    <property type="entry name" value="DNA METHYLTRANSFERASE A"/>
    <property type="match status" value="1"/>
</dbReference>
<dbReference type="InterPro" id="IPR050953">
    <property type="entry name" value="N4_N6_ade-DNA_methylase"/>
</dbReference>
<evidence type="ECO:0000313" key="7">
    <source>
        <dbReference type="EMBL" id="MBR8464692.1"/>
    </source>
</evidence>
<dbReference type="InterPro" id="IPR002052">
    <property type="entry name" value="DNA_methylase_N6_adenine_CS"/>
</dbReference>
<proteinExistence type="predicted"/>
<dbReference type="GO" id="GO:0008168">
    <property type="term" value="F:methyltransferase activity"/>
    <property type="evidence" value="ECO:0007669"/>
    <property type="project" value="UniProtKB-KW"/>
</dbReference>
<dbReference type="EC" id="2.1.1.72" evidence="1"/>
<comment type="catalytic activity">
    <reaction evidence="5">
        <text>a 2'-deoxyadenosine in DNA + S-adenosyl-L-methionine = an N(6)-methyl-2'-deoxyadenosine in DNA + S-adenosyl-L-homocysteine + H(+)</text>
        <dbReference type="Rhea" id="RHEA:15197"/>
        <dbReference type="Rhea" id="RHEA-COMP:12418"/>
        <dbReference type="Rhea" id="RHEA-COMP:12419"/>
        <dbReference type="ChEBI" id="CHEBI:15378"/>
        <dbReference type="ChEBI" id="CHEBI:57856"/>
        <dbReference type="ChEBI" id="CHEBI:59789"/>
        <dbReference type="ChEBI" id="CHEBI:90615"/>
        <dbReference type="ChEBI" id="CHEBI:90616"/>
        <dbReference type="EC" id="2.1.1.72"/>
    </reaction>
</comment>
<evidence type="ECO:0000256" key="5">
    <source>
        <dbReference type="ARBA" id="ARBA00047942"/>
    </source>
</evidence>
<dbReference type="SUPFAM" id="SSF53335">
    <property type="entry name" value="S-adenosyl-L-methionine-dependent methyltransferases"/>
    <property type="match status" value="1"/>
</dbReference>
<dbReference type="PROSITE" id="PS00092">
    <property type="entry name" value="N6_MTASE"/>
    <property type="match status" value="1"/>
</dbReference>
<dbReference type="GO" id="GO:0032259">
    <property type="term" value="P:methylation"/>
    <property type="evidence" value="ECO:0007669"/>
    <property type="project" value="UniProtKB-KW"/>
</dbReference>
<gene>
    <name evidence="7" type="ORF">KDD93_08980</name>
</gene>